<proteinExistence type="inferred from homology"/>
<sequence>MFESHIVYGNLIVLIFLCQSSLKYFVIYHISNDLVFGVVSQLGITASAHRLWSHRFFKAKFPLRLLLTSVINWCRDHHLHHKYFDTHTDPHNINRGFFFSHIGWIRKHRDIKEKGKGIDFSDLYKDPMLKAIQLADSNAIIYLIFEESHHNYHHTFPWNYRSSELINPTNLTRRFIEFFAKIGWAYDLKFASEDMIKKRVDGTGNSSHLFK</sequence>
<evidence type="ECO:0000256" key="5">
    <source>
        <dbReference type="ARBA" id="ARBA00022832"/>
    </source>
</evidence>
<keyword evidence="8" id="KW-0443">Lipid metabolism</keyword>
<keyword evidence="5" id="KW-0276">Fatty acid metabolism</keyword>
<comment type="subcellular location">
    <subcellularLocation>
        <location evidence="1">Membrane</location>
        <topology evidence="1">Multi-pass membrane protein</topology>
    </subcellularLocation>
</comment>
<dbReference type="PRINTS" id="PR00075">
    <property type="entry name" value="FACDDSATRASE"/>
</dbReference>
<evidence type="ECO:0000256" key="10">
    <source>
        <dbReference type="ARBA" id="ARBA00023160"/>
    </source>
</evidence>
<keyword evidence="9 12" id="KW-0472">Membrane</keyword>
<organism evidence="13 14">
    <name type="scientific">Hypothenemus hampei</name>
    <name type="common">Coffee berry borer</name>
    <dbReference type="NCBI Taxonomy" id="57062"/>
    <lineage>
        <taxon>Eukaryota</taxon>
        <taxon>Metazoa</taxon>
        <taxon>Ecdysozoa</taxon>
        <taxon>Arthropoda</taxon>
        <taxon>Hexapoda</taxon>
        <taxon>Insecta</taxon>
        <taxon>Pterygota</taxon>
        <taxon>Neoptera</taxon>
        <taxon>Endopterygota</taxon>
        <taxon>Coleoptera</taxon>
        <taxon>Polyphaga</taxon>
        <taxon>Cucujiformia</taxon>
        <taxon>Curculionidae</taxon>
        <taxon>Scolytinae</taxon>
        <taxon>Hypothenemus</taxon>
    </lineage>
</organism>
<accession>A0ABD1EMZ1</accession>
<keyword evidence="7 11" id="KW-0560">Oxidoreductase</keyword>
<comment type="cofactor">
    <cofactor evidence="11">
        <name>Fe(2+)</name>
        <dbReference type="ChEBI" id="CHEBI:29033"/>
    </cofactor>
</comment>
<keyword evidence="10 11" id="KW-0275">Fatty acid biosynthesis</keyword>
<comment type="similarity">
    <text evidence="2 11">Belongs to the fatty acid desaturase type 1 family.</text>
</comment>
<reference evidence="13 14" key="1">
    <citation type="submission" date="2024-05" db="EMBL/GenBank/DDBJ databases">
        <title>Genetic variation in Jamaican populations of the coffee berry borer (Hypothenemus hampei).</title>
        <authorList>
            <person name="Errbii M."/>
            <person name="Myrie A."/>
        </authorList>
    </citation>
    <scope>NUCLEOTIDE SEQUENCE [LARGE SCALE GENOMIC DNA]</scope>
    <source>
        <strain evidence="13">JA-Hopewell-2020-01-JO</strain>
        <tissue evidence="13">Whole body</tissue>
    </source>
</reference>
<dbReference type="CDD" id="cd03505">
    <property type="entry name" value="Delta9-FADS-like"/>
    <property type="match status" value="1"/>
</dbReference>
<evidence type="ECO:0000256" key="8">
    <source>
        <dbReference type="ARBA" id="ARBA00023098"/>
    </source>
</evidence>
<keyword evidence="3 11" id="KW-0444">Lipid biosynthesis</keyword>
<dbReference type="GO" id="GO:0016717">
    <property type="term" value="F:oxidoreductase activity, acting on paired donors, with oxidation of a pair of donors resulting in the reduction of molecular oxygen to two molecules of water"/>
    <property type="evidence" value="ECO:0007669"/>
    <property type="project" value="UniProtKB-ARBA"/>
</dbReference>
<keyword evidence="14" id="KW-1185">Reference proteome</keyword>
<dbReference type="PANTHER" id="PTHR11351:SF31">
    <property type="entry name" value="DESATURASE 1, ISOFORM A-RELATED"/>
    <property type="match status" value="1"/>
</dbReference>
<evidence type="ECO:0000256" key="4">
    <source>
        <dbReference type="ARBA" id="ARBA00022692"/>
    </source>
</evidence>
<evidence type="ECO:0000313" key="13">
    <source>
        <dbReference type="EMBL" id="KAL1497098.1"/>
    </source>
</evidence>
<evidence type="ECO:0000256" key="9">
    <source>
        <dbReference type="ARBA" id="ARBA00023136"/>
    </source>
</evidence>
<dbReference type="Proteomes" id="UP001566132">
    <property type="component" value="Unassembled WGS sequence"/>
</dbReference>
<evidence type="ECO:0000313" key="14">
    <source>
        <dbReference type="Proteomes" id="UP001566132"/>
    </source>
</evidence>
<gene>
    <name evidence="13" type="ORF">ABEB36_008111</name>
</gene>
<evidence type="ECO:0000256" key="1">
    <source>
        <dbReference type="ARBA" id="ARBA00004141"/>
    </source>
</evidence>
<evidence type="ECO:0000256" key="12">
    <source>
        <dbReference type="SAM" id="Phobius"/>
    </source>
</evidence>
<evidence type="ECO:0000256" key="11">
    <source>
        <dbReference type="RuleBase" id="RU000581"/>
    </source>
</evidence>
<evidence type="ECO:0000256" key="7">
    <source>
        <dbReference type="ARBA" id="ARBA00023002"/>
    </source>
</evidence>
<dbReference type="GO" id="GO:0016020">
    <property type="term" value="C:membrane"/>
    <property type="evidence" value="ECO:0007669"/>
    <property type="project" value="UniProtKB-SubCell"/>
</dbReference>
<dbReference type="PANTHER" id="PTHR11351">
    <property type="entry name" value="ACYL-COA DESATURASE"/>
    <property type="match status" value="1"/>
</dbReference>
<dbReference type="AlphaFoldDB" id="A0ABD1EMZ1"/>
<dbReference type="InterPro" id="IPR015876">
    <property type="entry name" value="Acyl-CoA_DS"/>
</dbReference>
<comment type="domain">
    <text evidence="11">The histidine box domains are involved in binding the catalytic metal ions.</text>
</comment>
<dbReference type="GO" id="GO:0006633">
    <property type="term" value="P:fatty acid biosynthetic process"/>
    <property type="evidence" value="ECO:0007669"/>
    <property type="project" value="UniProtKB-KW"/>
</dbReference>
<name>A0ABD1EMZ1_HYPHA</name>
<feature type="transmembrane region" description="Helical" evidence="12">
    <location>
        <begin position="34"/>
        <end position="52"/>
    </location>
</feature>
<evidence type="ECO:0000256" key="3">
    <source>
        <dbReference type="ARBA" id="ARBA00022516"/>
    </source>
</evidence>
<evidence type="ECO:0000256" key="2">
    <source>
        <dbReference type="ARBA" id="ARBA00009295"/>
    </source>
</evidence>
<keyword evidence="6 12" id="KW-1133">Transmembrane helix</keyword>
<dbReference type="EMBL" id="JBDJPC010000006">
    <property type="protein sequence ID" value="KAL1497098.1"/>
    <property type="molecule type" value="Genomic_DNA"/>
</dbReference>
<keyword evidence="4 11" id="KW-0812">Transmembrane</keyword>
<feature type="transmembrane region" description="Helical" evidence="12">
    <location>
        <begin position="7"/>
        <end position="28"/>
    </location>
</feature>
<comment type="caution">
    <text evidence="13">The sequence shown here is derived from an EMBL/GenBank/DDBJ whole genome shotgun (WGS) entry which is preliminary data.</text>
</comment>
<evidence type="ECO:0000256" key="6">
    <source>
        <dbReference type="ARBA" id="ARBA00022989"/>
    </source>
</evidence>
<protein>
    <submittedName>
        <fullName evidence="13">Uncharacterized protein</fullName>
    </submittedName>
</protein>